<dbReference type="Gene3D" id="1.25.40.80">
    <property type="match status" value="1"/>
</dbReference>
<dbReference type="PANTHER" id="PTHR11455">
    <property type="entry name" value="CRYPTOCHROME"/>
    <property type="match status" value="1"/>
</dbReference>
<reference evidence="10 11" key="1">
    <citation type="journal article" date="2019" name="Int. J. Syst. Evol. Microbiol.">
        <title>The Global Catalogue of Microorganisms (GCM) 10K type strain sequencing project: providing services to taxonomists for standard genome sequencing and annotation.</title>
        <authorList>
            <consortium name="The Broad Institute Genomics Platform"/>
            <consortium name="The Broad Institute Genome Sequencing Center for Infectious Disease"/>
            <person name="Wu L."/>
            <person name="Ma J."/>
        </authorList>
    </citation>
    <scope>NUCLEOTIDE SEQUENCE [LARGE SCALE GENOMIC DNA]</scope>
    <source>
        <strain evidence="10 11">PSRA2</strain>
    </source>
</reference>
<feature type="binding site" evidence="5">
    <location>
        <begin position="244"/>
        <end position="248"/>
    </location>
    <ligand>
        <name>FAD</name>
        <dbReference type="ChEBI" id="CHEBI:57692"/>
    </ligand>
</feature>
<comment type="similarity">
    <text evidence="1 7">Belongs to the DNA photolyase class-1 family.</text>
</comment>
<feature type="binding site" evidence="5">
    <location>
        <position position="231"/>
    </location>
    <ligand>
        <name>FAD</name>
        <dbReference type="ChEBI" id="CHEBI:57692"/>
    </ligand>
</feature>
<protein>
    <recommendedName>
        <fullName evidence="7">Cryptochrome DASH</fullName>
    </recommendedName>
</protein>
<dbReference type="InterPro" id="IPR036134">
    <property type="entry name" value="Crypto/Photolyase_FAD-like_sf"/>
</dbReference>
<evidence type="ECO:0000259" key="9">
    <source>
        <dbReference type="PROSITE" id="PS51645"/>
    </source>
</evidence>
<organism evidence="10 11">
    <name type="scientific">Halomarina ordinaria</name>
    <dbReference type="NCBI Taxonomy" id="3033939"/>
    <lineage>
        <taxon>Archaea</taxon>
        <taxon>Methanobacteriati</taxon>
        <taxon>Methanobacteriota</taxon>
        <taxon>Stenosarchaea group</taxon>
        <taxon>Halobacteria</taxon>
        <taxon>Halobacteriales</taxon>
        <taxon>Natronomonadaceae</taxon>
        <taxon>Halomarina</taxon>
    </lineage>
</organism>
<feature type="domain" description="Photolyase/cryptochrome alpha/beta" evidence="9">
    <location>
        <begin position="3"/>
        <end position="136"/>
    </location>
</feature>
<evidence type="ECO:0000313" key="11">
    <source>
        <dbReference type="Proteomes" id="UP001596406"/>
    </source>
</evidence>
<dbReference type="InterPro" id="IPR002081">
    <property type="entry name" value="Cryptochrome/DNA_photolyase_1"/>
</dbReference>
<evidence type="ECO:0000256" key="2">
    <source>
        <dbReference type="ARBA" id="ARBA00022630"/>
    </source>
</evidence>
<dbReference type="PRINTS" id="PR00147">
    <property type="entry name" value="DNAPHOTLYASE"/>
</dbReference>
<evidence type="ECO:0000256" key="6">
    <source>
        <dbReference type="PIRSR" id="PIRSR602081-2"/>
    </source>
</evidence>
<keyword evidence="3 5" id="KW-0274">FAD</keyword>
<dbReference type="Pfam" id="PF03441">
    <property type="entry name" value="FAD_binding_7"/>
    <property type="match status" value="1"/>
</dbReference>
<keyword evidence="11" id="KW-1185">Reference proteome</keyword>
<feature type="site" description="Electron transfer via tryptophanyl radical" evidence="6">
    <location>
        <position position="368"/>
    </location>
</feature>
<evidence type="ECO:0000256" key="8">
    <source>
        <dbReference type="SAM" id="MobiDB-lite"/>
    </source>
</evidence>
<evidence type="ECO:0000256" key="3">
    <source>
        <dbReference type="ARBA" id="ARBA00022827"/>
    </source>
</evidence>
<dbReference type="AlphaFoldDB" id="A0ABD5U5C9"/>
<gene>
    <name evidence="10" type="ORF">ACFQHK_02200</name>
</gene>
<dbReference type="Proteomes" id="UP001596406">
    <property type="component" value="Unassembled WGS sequence"/>
</dbReference>
<evidence type="ECO:0000256" key="5">
    <source>
        <dbReference type="PIRSR" id="PIRSR602081-1"/>
    </source>
</evidence>
<dbReference type="InterPro" id="IPR006050">
    <property type="entry name" value="DNA_photolyase_N"/>
</dbReference>
<keyword evidence="2 5" id="KW-0285">Flavoprotein</keyword>
<sequence>MGETALVWFRADLRVHDNDPLRRAARAERTVPLYCFDPRTFEESAFGLPKTGPHRARFLRESVADLRASLRDLGGDLLVRVGPPEDVVPEVASECDVDIVHHQTLPATEERSVGAGVEEALEPTDVHVERHWTHTLYHPEDLASDVDGIPDTFTPWRKETEAECEVREQAATPASLTLPDVDTGDVPTHADLGVPEPADDDRAVLRFRGGETAGCERLDEYVWTGDHLREYKRTRNGLLGADYSSKVSPWLAHGCLSPRFVHDEVRRYERERVATEDTYWLVFELLWRDFFQFQFEKHGGAFFTRSGIRDVEKGWSTDREAFARWAAGETGVPFVDANVRELNETGYMSNRGRQNVASFLTDVLGLDWRLGAAYFESRLVDYDPCSNWGNWAYVAGVGNHSRDGHFDVRWQAENYDPDGAYVRTWVPELAAVPGDAVHRPWDLTDDRQALYDARLGVDYPRPMVDVDARYDALD</sequence>
<evidence type="ECO:0000256" key="7">
    <source>
        <dbReference type="RuleBase" id="RU367151"/>
    </source>
</evidence>
<dbReference type="InterPro" id="IPR036155">
    <property type="entry name" value="Crypto/Photolyase_N_sf"/>
</dbReference>
<comment type="cofactor">
    <cofactor evidence="5 7">
        <name>FAD</name>
        <dbReference type="ChEBI" id="CHEBI:57692"/>
    </cofactor>
    <text evidence="5 7">Binds 1 FAD per subunit.</text>
</comment>
<feature type="binding site" evidence="5">
    <location>
        <begin position="284"/>
        <end position="291"/>
    </location>
    <ligand>
        <name>FAD</name>
        <dbReference type="ChEBI" id="CHEBI:57692"/>
    </ligand>
</feature>
<feature type="region of interest" description="Disordered" evidence="8">
    <location>
        <begin position="166"/>
        <end position="197"/>
    </location>
</feature>
<comment type="caution">
    <text evidence="10">The sequence shown here is derived from an EMBL/GenBank/DDBJ whole genome shotgun (WGS) entry which is preliminary data.</text>
</comment>
<name>A0ABD5U5C9_9EURY</name>
<dbReference type="Gene3D" id="3.40.50.620">
    <property type="entry name" value="HUPs"/>
    <property type="match status" value="1"/>
</dbReference>
<feature type="binding site" evidence="5">
    <location>
        <begin position="381"/>
        <end position="383"/>
    </location>
    <ligand>
        <name>FAD</name>
        <dbReference type="ChEBI" id="CHEBI:57692"/>
    </ligand>
</feature>
<dbReference type="PANTHER" id="PTHR11455:SF22">
    <property type="entry name" value="CRYPTOCHROME DASH"/>
    <property type="match status" value="1"/>
</dbReference>
<dbReference type="NCBIfam" id="TIGR02765">
    <property type="entry name" value="crypto_DASH"/>
    <property type="match status" value="1"/>
</dbReference>
<dbReference type="Gene3D" id="1.10.579.10">
    <property type="entry name" value="DNA Cyclobutane Dipyrimidine Photolyase, subunit A, domain 3"/>
    <property type="match status" value="1"/>
</dbReference>
<evidence type="ECO:0000256" key="4">
    <source>
        <dbReference type="ARBA" id="ARBA00022991"/>
    </source>
</evidence>
<evidence type="ECO:0000313" key="10">
    <source>
        <dbReference type="EMBL" id="MFC6835318.1"/>
    </source>
</evidence>
<dbReference type="InterPro" id="IPR005101">
    <property type="entry name" value="Cryptochr/Photolyase_FAD-bd"/>
</dbReference>
<comment type="function">
    <text evidence="7">May have a photoreceptor function.</text>
</comment>
<dbReference type="InterPro" id="IPR014729">
    <property type="entry name" value="Rossmann-like_a/b/a_fold"/>
</dbReference>
<feature type="site" description="Electron transfer via tryptophanyl radical" evidence="6">
    <location>
        <position position="315"/>
    </location>
</feature>
<keyword evidence="4 7" id="KW-0157">Chromophore</keyword>
<dbReference type="EMBL" id="JBHSXM010000001">
    <property type="protein sequence ID" value="MFC6835318.1"/>
    <property type="molecule type" value="Genomic_DNA"/>
</dbReference>
<evidence type="ECO:0000256" key="1">
    <source>
        <dbReference type="ARBA" id="ARBA00005862"/>
    </source>
</evidence>
<feature type="site" description="Electron transfer via tryptophanyl radical" evidence="6">
    <location>
        <position position="391"/>
    </location>
</feature>
<dbReference type="SUPFAM" id="SSF48173">
    <property type="entry name" value="Cryptochrome/photolyase FAD-binding domain"/>
    <property type="match status" value="1"/>
</dbReference>
<dbReference type="InterPro" id="IPR014133">
    <property type="entry name" value="Cry_DASH"/>
</dbReference>
<dbReference type="RefSeq" id="WP_304447023.1">
    <property type="nucleotide sequence ID" value="NZ_JARRAH010000001.1"/>
</dbReference>
<dbReference type="SUPFAM" id="SSF52425">
    <property type="entry name" value="Cryptochrome/photolyase, N-terminal domain"/>
    <property type="match status" value="1"/>
</dbReference>
<accession>A0ABD5U5C9</accession>
<comment type="cofactor">
    <cofactor evidence="7">
        <name>(6R)-5,10-methylene-5,6,7,8-tetrahydrofolate</name>
        <dbReference type="ChEBI" id="CHEBI:15636"/>
    </cofactor>
    <text evidence="7">Binds 1 5,10-methenyltetrahydrofolate (MTHF) per subunit.</text>
</comment>
<dbReference type="PROSITE" id="PS51645">
    <property type="entry name" value="PHR_CRY_ALPHA_BETA"/>
    <property type="match status" value="1"/>
</dbReference>
<proteinExistence type="inferred from homology"/>
<dbReference type="Pfam" id="PF00875">
    <property type="entry name" value="DNA_photolyase"/>
    <property type="match status" value="1"/>
</dbReference>